<keyword evidence="3" id="KW-1185">Reference proteome</keyword>
<reference evidence="2 3" key="1">
    <citation type="submission" date="2020-04" db="EMBL/GenBank/DDBJ databases">
        <authorList>
            <person name="Klaysubun C."/>
            <person name="Duangmal K."/>
            <person name="Lipun K."/>
        </authorList>
    </citation>
    <scope>NUCLEOTIDE SEQUENCE [LARGE SCALE GENOMIC DNA]</scope>
    <source>
        <strain evidence="2 3">DSM 45300</strain>
    </source>
</reference>
<protein>
    <submittedName>
        <fullName evidence="2">Uncharacterized protein</fullName>
    </submittedName>
</protein>
<gene>
    <name evidence="2" type="ORF">HF519_06430</name>
</gene>
<accession>A0A848DF24</accession>
<feature type="transmembrane region" description="Helical" evidence="1">
    <location>
        <begin position="39"/>
        <end position="58"/>
    </location>
</feature>
<organism evidence="2 3">
    <name type="scientific">Pseudonocardia bannensis</name>
    <dbReference type="NCBI Taxonomy" id="630973"/>
    <lineage>
        <taxon>Bacteria</taxon>
        <taxon>Bacillati</taxon>
        <taxon>Actinomycetota</taxon>
        <taxon>Actinomycetes</taxon>
        <taxon>Pseudonocardiales</taxon>
        <taxon>Pseudonocardiaceae</taxon>
        <taxon>Pseudonocardia</taxon>
    </lineage>
</organism>
<feature type="transmembrane region" description="Helical" evidence="1">
    <location>
        <begin position="12"/>
        <end position="33"/>
    </location>
</feature>
<dbReference type="RefSeq" id="WP_169411068.1">
    <property type="nucleotide sequence ID" value="NZ_JAAXKZ010000014.1"/>
</dbReference>
<keyword evidence="1" id="KW-0812">Transmembrane</keyword>
<keyword evidence="1" id="KW-0472">Membrane</keyword>
<comment type="caution">
    <text evidence="2">The sequence shown here is derived from an EMBL/GenBank/DDBJ whole genome shotgun (WGS) entry which is preliminary data.</text>
</comment>
<sequence length="67" mass="6906">MDSTAHTTVPALAGGPAYLLVGTALLLQVLGLLSLRWTVLGSLLLIVVGVLSAVAGTVQARRHRSTE</sequence>
<evidence type="ECO:0000256" key="1">
    <source>
        <dbReference type="SAM" id="Phobius"/>
    </source>
</evidence>
<name>A0A848DF24_9PSEU</name>
<evidence type="ECO:0000313" key="3">
    <source>
        <dbReference type="Proteomes" id="UP000586918"/>
    </source>
</evidence>
<evidence type="ECO:0000313" key="2">
    <source>
        <dbReference type="EMBL" id="NMH91232.1"/>
    </source>
</evidence>
<dbReference type="Proteomes" id="UP000586918">
    <property type="component" value="Unassembled WGS sequence"/>
</dbReference>
<dbReference type="AlphaFoldDB" id="A0A848DF24"/>
<keyword evidence="1" id="KW-1133">Transmembrane helix</keyword>
<dbReference type="EMBL" id="JAAXKZ010000014">
    <property type="protein sequence ID" value="NMH91232.1"/>
    <property type="molecule type" value="Genomic_DNA"/>
</dbReference>
<proteinExistence type="predicted"/>